<keyword evidence="18" id="KW-0809">Transit peptide</keyword>
<keyword evidence="9 17" id="KW-0547">Nucleotide-binding</keyword>
<keyword evidence="8" id="KW-0808">Transferase</keyword>
<dbReference type="SMART" id="SM00234">
    <property type="entry name" value="START"/>
    <property type="match status" value="1"/>
</dbReference>
<dbReference type="CDD" id="cd08905">
    <property type="entry name" value="START_STARD1-like"/>
    <property type="match status" value="1"/>
</dbReference>
<organism evidence="23 24">
    <name type="scientific">Polypterus senegalus</name>
    <name type="common">Senegal bichir</name>
    <dbReference type="NCBI Taxonomy" id="55291"/>
    <lineage>
        <taxon>Eukaryota</taxon>
        <taxon>Metazoa</taxon>
        <taxon>Chordata</taxon>
        <taxon>Craniata</taxon>
        <taxon>Vertebrata</taxon>
        <taxon>Euteleostomi</taxon>
        <taxon>Actinopterygii</taxon>
        <taxon>Polypteriformes</taxon>
        <taxon>Polypteridae</taxon>
        <taxon>Polypterus</taxon>
    </lineage>
</organism>
<dbReference type="Gene3D" id="3.30.530.20">
    <property type="match status" value="1"/>
</dbReference>
<dbReference type="GO" id="GO:0006694">
    <property type="term" value="P:steroid biosynthetic process"/>
    <property type="evidence" value="ECO:0007669"/>
    <property type="project" value="UniProtKB-KW"/>
</dbReference>
<name>A0A8X7XJY6_POLSE</name>
<feature type="non-terminal residue" evidence="23">
    <location>
        <position position="629"/>
    </location>
</feature>
<comment type="pathway">
    <text evidence="2 18">Steroid metabolism; cholesterol metabolism.</text>
</comment>
<dbReference type="Gene3D" id="3.30.200.20">
    <property type="entry name" value="Phosphorylase Kinase, domain 1"/>
    <property type="match status" value="1"/>
</dbReference>
<feature type="domain" description="START" evidence="22">
    <location>
        <begin position="437"/>
        <end position="623"/>
    </location>
</feature>
<dbReference type="PROSITE" id="PS00108">
    <property type="entry name" value="PROTEIN_KINASE_ST"/>
    <property type="match status" value="1"/>
</dbReference>
<keyword evidence="7" id="KW-0597">Phosphoprotein</keyword>
<dbReference type="PRINTS" id="PR00978">
    <property type="entry name" value="STARPROTEIN"/>
</dbReference>
<evidence type="ECO:0000256" key="2">
    <source>
        <dbReference type="ARBA" id="ARBA00004731"/>
    </source>
</evidence>
<proteinExistence type="inferred from homology"/>
<dbReference type="InterPro" id="IPR036305">
    <property type="entry name" value="RGS_sf"/>
</dbReference>
<evidence type="ECO:0000256" key="11">
    <source>
        <dbReference type="ARBA" id="ARBA00022840"/>
    </source>
</evidence>
<dbReference type="SMART" id="SM00220">
    <property type="entry name" value="S_TKc"/>
    <property type="match status" value="1"/>
</dbReference>
<keyword evidence="10 23" id="KW-0418">Kinase</keyword>
<dbReference type="Pfam" id="PF01852">
    <property type="entry name" value="START"/>
    <property type="match status" value="1"/>
</dbReference>
<comment type="caution">
    <text evidence="23">The sequence shown here is derived from an EMBL/GenBank/DDBJ whole genome shotgun (WGS) entry which is preliminary data.</text>
</comment>
<evidence type="ECO:0000256" key="9">
    <source>
        <dbReference type="ARBA" id="ARBA00022741"/>
    </source>
</evidence>
<dbReference type="EMBL" id="JAATIS010000220">
    <property type="protein sequence ID" value="KAG2468994.1"/>
    <property type="molecule type" value="Genomic_DNA"/>
</dbReference>
<dbReference type="InterPro" id="IPR008271">
    <property type="entry name" value="Ser/Thr_kinase_AS"/>
</dbReference>
<dbReference type="PROSITE" id="PS50011">
    <property type="entry name" value="PROTEIN_KINASE_DOM"/>
    <property type="match status" value="1"/>
</dbReference>
<dbReference type="SUPFAM" id="SSF48097">
    <property type="entry name" value="Regulator of G-protein signaling, RGS"/>
    <property type="match status" value="1"/>
</dbReference>
<evidence type="ECO:0000256" key="13">
    <source>
        <dbReference type="ARBA" id="ARBA00023121"/>
    </source>
</evidence>
<dbReference type="InterPro" id="IPR000799">
    <property type="entry name" value="StAR-like"/>
</dbReference>
<feature type="domain" description="Protein kinase" evidence="20">
    <location>
        <begin position="74"/>
        <end position="327"/>
    </location>
</feature>
<dbReference type="SUPFAM" id="SSF56112">
    <property type="entry name" value="Protein kinase-like (PK-like)"/>
    <property type="match status" value="1"/>
</dbReference>
<dbReference type="InterPro" id="IPR000719">
    <property type="entry name" value="Prot_kinase_dom"/>
</dbReference>
<dbReference type="PANTHER" id="PTHR24355:SF26">
    <property type="entry name" value="G PROTEIN-COUPLED RECEPTOR KINASE"/>
    <property type="match status" value="1"/>
</dbReference>
<gene>
    <name evidence="23" type="primary">Grk5_1</name>
    <name evidence="23" type="ORF">GTO96_0004273</name>
</gene>
<dbReference type="GO" id="GO:0005524">
    <property type="term" value="F:ATP binding"/>
    <property type="evidence" value="ECO:0007669"/>
    <property type="project" value="UniProtKB-UniRule"/>
</dbReference>
<evidence type="ECO:0000256" key="4">
    <source>
        <dbReference type="ARBA" id="ARBA00011279"/>
    </source>
</evidence>
<dbReference type="InterPro" id="IPR016137">
    <property type="entry name" value="RGS"/>
</dbReference>
<dbReference type="SUPFAM" id="SSF55961">
    <property type="entry name" value="Bet v1-like"/>
    <property type="match status" value="1"/>
</dbReference>
<keyword evidence="24" id="KW-1185">Reference proteome</keyword>
<comment type="catalytic activity">
    <reaction evidence="16">
        <text>cholesterol(in) = cholesterol(out)</text>
        <dbReference type="Rhea" id="RHEA:39747"/>
        <dbReference type="ChEBI" id="CHEBI:16113"/>
    </reaction>
</comment>
<evidence type="ECO:0000259" key="20">
    <source>
        <dbReference type="PROSITE" id="PS50011"/>
    </source>
</evidence>
<dbReference type="GO" id="GO:0009966">
    <property type="term" value="P:regulation of signal transduction"/>
    <property type="evidence" value="ECO:0007669"/>
    <property type="project" value="TreeGrafter"/>
</dbReference>
<accession>A0A8X7XJY6</accession>
<keyword evidence="13 18" id="KW-0446">Lipid-binding</keyword>
<dbReference type="FunFam" id="3.30.530.20:FF:000015">
    <property type="entry name" value="Steroidogenic acute regulatory protein, mitochondrial"/>
    <property type="match status" value="1"/>
</dbReference>
<keyword evidence="11 17" id="KW-0067">ATP-binding</keyword>
<dbReference type="Pfam" id="PF00615">
    <property type="entry name" value="RGS"/>
    <property type="match status" value="1"/>
</dbReference>
<feature type="binding site" evidence="17">
    <location>
        <position position="112"/>
    </location>
    <ligand>
        <name>ATP</name>
        <dbReference type="ChEBI" id="CHEBI:30616"/>
    </ligand>
</feature>
<dbReference type="GO" id="GO:0005739">
    <property type="term" value="C:mitochondrion"/>
    <property type="evidence" value="ECO:0007669"/>
    <property type="project" value="UniProtKB-SubCell"/>
</dbReference>
<dbReference type="PANTHER" id="PTHR24355">
    <property type="entry name" value="G PROTEIN-COUPLED RECEPTOR KINASE/RIBOSOMAL PROTEIN S6 KINASE"/>
    <property type="match status" value="1"/>
</dbReference>
<comment type="similarity">
    <text evidence="3">Belongs to the protein kinase superfamily. AGC Ser/Thr protein kinase family. GPRK subfamily.</text>
</comment>
<dbReference type="InterPro" id="IPR023393">
    <property type="entry name" value="START-like_dom_sf"/>
</dbReference>
<comment type="function">
    <text evidence="18">Plays a key role in steroid hormone synthesis by enhancing the metabolism of cholesterol into pregnenolone. Mediates the transfer of cholesterol from the outer mitochondrial membrane to the inner mitochondrial membrane where it is cleaved to pregnenolone.</text>
</comment>
<evidence type="ECO:0000256" key="5">
    <source>
        <dbReference type="ARBA" id="ARBA00022448"/>
    </source>
</evidence>
<evidence type="ECO:0000256" key="17">
    <source>
        <dbReference type="PROSITE-ProRule" id="PRU10141"/>
    </source>
</evidence>
<evidence type="ECO:0000256" key="12">
    <source>
        <dbReference type="ARBA" id="ARBA00023055"/>
    </source>
</evidence>
<keyword evidence="6" id="KW-0723">Serine/threonine-protein kinase</keyword>
<keyword evidence="19" id="KW-0175">Coiled coil</keyword>
<dbReference type="FunFam" id="1.10.510.10:FF:000074">
    <property type="entry name" value="G protein-coupled receptor kinase"/>
    <property type="match status" value="1"/>
</dbReference>
<dbReference type="PROSITE" id="PS50848">
    <property type="entry name" value="START"/>
    <property type="match status" value="1"/>
</dbReference>
<evidence type="ECO:0000256" key="1">
    <source>
        <dbReference type="ARBA" id="ARBA00004173"/>
    </source>
</evidence>
<evidence type="ECO:0000256" key="18">
    <source>
        <dbReference type="RuleBase" id="RU365007"/>
    </source>
</evidence>
<reference evidence="23 24" key="1">
    <citation type="journal article" date="2021" name="Cell">
        <title>Tracing the genetic footprints of vertebrate landing in non-teleost ray-finned fishes.</title>
        <authorList>
            <person name="Bi X."/>
            <person name="Wang K."/>
            <person name="Yang L."/>
            <person name="Pan H."/>
            <person name="Jiang H."/>
            <person name="Wei Q."/>
            <person name="Fang M."/>
            <person name="Yu H."/>
            <person name="Zhu C."/>
            <person name="Cai Y."/>
            <person name="He Y."/>
            <person name="Gan X."/>
            <person name="Zeng H."/>
            <person name="Yu D."/>
            <person name="Zhu Y."/>
            <person name="Jiang H."/>
            <person name="Qiu Q."/>
            <person name="Yang H."/>
            <person name="Zhang Y.E."/>
            <person name="Wang W."/>
            <person name="Zhu M."/>
            <person name="He S."/>
            <person name="Zhang G."/>
        </authorList>
    </citation>
    <scope>NUCLEOTIDE SEQUENCE [LARGE SCALE GENOMIC DNA]</scope>
    <source>
        <strain evidence="23">Bchr_013</strain>
    </source>
</reference>
<dbReference type="AlphaFoldDB" id="A0A8X7XJY6"/>
<comment type="subcellular location">
    <subcellularLocation>
        <location evidence="1 18">Mitochondrion</location>
    </subcellularLocation>
</comment>
<evidence type="ECO:0000256" key="3">
    <source>
        <dbReference type="ARBA" id="ARBA00009793"/>
    </source>
</evidence>
<evidence type="ECO:0000256" key="14">
    <source>
        <dbReference type="ARBA" id="ARBA00023128"/>
    </source>
</evidence>
<dbReference type="Gene3D" id="1.10.510.10">
    <property type="entry name" value="Transferase(Phosphotransferase) domain 1"/>
    <property type="match status" value="1"/>
</dbReference>
<protein>
    <recommendedName>
        <fullName evidence="18">Steroidogenic acute regulatory protein, mitochondrial</fullName>
        <shortName evidence="18">StAR</shortName>
    </recommendedName>
    <alternativeName>
        <fullName evidence="18">START domain-containing protein 1</fullName>
    </alternativeName>
</protein>
<keyword evidence="14 18" id="KW-0496">Mitochondrion</keyword>
<dbReference type="InterPro" id="IPR011009">
    <property type="entry name" value="Kinase-like_dom_sf"/>
</dbReference>
<dbReference type="GO" id="GO:0015485">
    <property type="term" value="F:cholesterol binding"/>
    <property type="evidence" value="ECO:0007669"/>
    <property type="project" value="InterPro"/>
</dbReference>
<evidence type="ECO:0000256" key="19">
    <source>
        <dbReference type="SAM" id="Coils"/>
    </source>
</evidence>
<dbReference type="PROSITE" id="PS50132">
    <property type="entry name" value="RGS"/>
    <property type="match status" value="1"/>
</dbReference>
<feature type="coiled-coil region" evidence="19">
    <location>
        <begin position="275"/>
        <end position="302"/>
    </location>
</feature>
<evidence type="ECO:0000259" key="21">
    <source>
        <dbReference type="PROSITE" id="PS50132"/>
    </source>
</evidence>
<keyword evidence="12 18" id="KW-0445">Lipid transport</keyword>
<evidence type="ECO:0000256" key="7">
    <source>
        <dbReference type="ARBA" id="ARBA00022553"/>
    </source>
</evidence>
<keyword evidence="15 18" id="KW-0755">Steroidogenesis</keyword>
<evidence type="ECO:0000313" key="24">
    <source>
        <dbReference type="Proteomes" id="UP000886611"/>
    </source>
</evidence>
<feature type="domain" description="RGS" evidence="21">
    <location>
        <begin position="8"/>
        <end position="67"/>
    </location>
</feature>
<evidence type="ECO:0000256" key="15">
    <source>
        <dbReference type="ARBA" id="ARBA00023250"/>
    </source>
</evidence>
<dbReference type="GO" id="GO:0120020">
    <property type="term" value="F:cholesterol transfer activity"/>
    <property type="evidence" value="ECO:0007669"/>
    <property type="project" value="InterPro"/>
</dbReference>
<evidence type="ECO:0000256" key="10">
    <source>
        <dbReference type="ARBA" id="ARBA00022777"/>
    </source>
</evidence>
<sequence>MNSFYEADYEVTPDEQLKAKGEEIVLKFFTNESADFVPEVQEELVKQCQESLESSPSKELFSESVRQPVTKDTFRQYRVLGKGGFGEVCACQVRATGKMYACKKLEKKRIKKRKGEAMALNEKQILEKVNSRFVVSLAYAYETKDALCLVLTIMNGGDLKFHIYNIGSPGFEEERVHFYAAEICCGLEHLHSEGIVYRDLKPENILLDDNGHIRISDLGLAVKVPPGETIRGRVGTVGYMAPEVINNERYTMSPDWWGLGCLIFEMTAGHSPFRARKERVKREEVEKRVQEEEAEYSKKFTEDAKSICKKAAHKRRNGGAAGKRLQLCMRNESREQTTQPKATAMLPATFKLCAGISYRHLRNMTGLQKTAAIALSHKLQRFADPGPGNWISQVRRRSSLLSCRTEEKRPYSEVEMSYVRQGEEALQKSAHILGDLDGWKTETVAPNGDRVLSKVLPDVGKVFKLEAVLDQPLDTLYTELVDNMESMGDWNPNVKQVKILQKIGRDTMVTHEVASETPGNIVGPRDFVSVRCAKRRGSTCFLAGMSTKYSSMPEQKGVVRAENGPTCIVLRPNAEDSTKTKFIWLLSLDLKGWLPKTIINQVLSQTQLDFAQNLRTRMQEGAPSVAVAC</sequence>
<evidence type="ECO:0000313" key="23">
    <source>
        <dbReference type="EMBL" id="KAG2468994.1"/>
    </source>
</evidence>
<dbReference type="PROSITE" id="PS00107">
    <property type="entry name" value="PROTEIN_KINASE_ATP"/>
    <property type="match status" value="1"/>
</dbReference>
<dbReference type="Proteomes" id="UP000886611">
    <property type="component" value="Unassembled WGS sequence"/>
</dbReference>
<dbReference type="InterPro" id="IPR044926">
    <property type="entry name" value="RGS_subdomain_2"/>
</dbReference>
<dbReference type="InterPro" id="IPR029866">
    <property type="entry name" value="StAR"/>
</dbReference>
<dbReference type="InterPro" id="IPR017441">
    <property type="entry name" value="Protein_kinase_ATP_BS"/>
</dbReference>
<evidence type="ECO:0000256" key="16">
    <source>
        <dbReference type="ARBA" id="ARBA00034049"/>
    </source>
</evidence>
<keyword evidence="5 18" id="KW-0813">Transport</keyword>
<dbReference type="Pfam" id="PF00069">
    <property type="entry name" value="Pkinase"/>
    <property type="match status" value="1"/>
</dbReference>
<dbReference type="GO" id="GO:0050254">
    <property type="term" value="F:rhodopsin kinase activity"/>
    <property type="evidence" value="ECO:0007669"/>
    <property type="project" value="UniProtKB-ARBA"/>
</dbReference>
<feature type="non-terminal residue" evidence="23">
    <location>
        <position position="1"/>
    </location>
</feature>
<dbReference type="InterPro" id="IPR002913">
    <property type="entry name" value="START_lipid-bd_dom"/>
</dbReference>
<dbReference type="Gene3D" id="1.10.167.10">
    <property type="entry name" value="Regulator of G-protein Signalling 4, domain 2"/>
    <property type="match status" value="1"/>
</dbReference>
<comment type="subunit">
    <text evidence="4">May interact with TSPO.</text>
</comment>
<evidence type="ECO:0000256" key="8">
    <source>
        <dbReference type="ARBA" id="ARBA00022679"/>
    </source>
</evidence>
<evidence type="ECO:0000259" key="22">
    <source>
        <dbReference type="PROSITE" id="PS50848"/>
    </source>
</evidence>
<evidence type="ECO:0000256" key="6">
    <source>
        <dbReference type="ARBA" id="ARBA00022527"/>
    </source>
</evidence>